<dbReference type="Pfam" id="PF00069">
    <property type="entry name" value="Pkinase"/>
    <property type="match status" value="1"/>
</dbReference>
<feature type="repeat" description="WD" evidence="9">
    <location>
        <begin position="540"/>
        <end position="581"/>
    </location>
</feature>
<evidence type="ECO:0000256" key="10">
    <source>
        <dbReference type="PROSITE-ProRule" id="PRU10141"/>
    </source>
</evidence>
<feature type="repeat" description="WD" evidence="9">
    <location>
        <begin position="456"/>
        <end position="497"/>
    </location>
</feature>
<sequence>MVLGGKYRLVRRLGRGGMGEVWQAEDRALGRRVAIKIVLADRDPDPKPNARLRREARTAALLQHPGITVVHDIGEHDGHPFFVMEMLDGVSFATLLAPGPGEPAGLPLARAATLTAQVCDALAYAHRKGVVHRDIKPANLMELTEGGVKICDFGISWYADSSVRLTATGGVLGTPAYMAPEQYEGEAADARTDLYSLGCTLYALLTGGPPFTGPSMVVLMRHHLLEPPPLLAASRPDAPLQLGELVARLLAKDPTHRPASATEVADTLRALISTPAPRTVPPARPVPLTPRPGNESPAPSASTLTDPQVRRKGPRRLTRTKRLAHMLTHNAEVGAVKTVAFNPAGGSLAACGDGNAVVLWDLGTHRVVREFRDQYTFRIGGLAFSPDGATLVTGAGDGVIRLWGVASGRSGAAFQGDGAGIDALAFTPDGVRLAATGGGRSVKVWDVATGRRVTALRGGGPGVSCLAFSPDGSTLAVNGRRDEIRLWDASAGAHVSALSEVMGRVRAVAFSPDGALLAAACSDSTIRLWDMSTRRCTATLSGHAGEVRSVAFGPDGALLASGGDDAYVRVWTLRDPHAIGTVGGHTGVIRSVAFGPDGSTLATGGDDGTVRLWRAP</sequence>
<dbReference type="Proteomes" id="UP000256661">
    <property type="component" value="Unassembled WGS sequence"/>
</dbReference>
<keyword evidence="6 10" id="KW-0547">Nucleotide-binding</keyword>
<dbReference type="SUPFAM" id="SSF56112">
    <property type="entry name" value="Protein kinase-like (PK-like)"/>
    <property type="match status" value="1"/>
</dbReference>
<evidence type="ECO:0000256" key="6">
    <source>
        <dbReference type="ARBA" id="ARBA00022741"/>
    </source>
</evidence>
<feature type="region of interest" description="Disordered" evidence="11">
    <location>
        <begin position="272"/>
        <end position="316"/>
    </location>
</feature>
<dbReference type="InterPro" id="IPR015943">
    <property type="entry name" value="WD40/YVTN_repeat-like_dom_sf"/>
</dbReference>
<dbReference type="InterPro" id="IPR036322">
    <property type="entry name" value="WD40_repeat_dom_sf"/>
</dbReference>
<evidence type="ECO:0000313" key="13">
    <source>
        <dbReference type="EMBL" id="REE94929.1"/>
    </source>
</evidence>
<organism evidence="13 14">
    <name type="scientific">Thermomonospora umbrina</name>
    <dbReference type="NCBI Taxonomy" id="111806"/>
    <lineage>
        <taxon>Bacteria</taxon>
        <taxon>Bacillati</taxon>
        <taxon>Actinomycetota</taxon>
        <taxon>Actinomycetes</taxon>
        <taxon>Streptosporangiales</taxon>
        <taxon>Thermomonosporaceae</taxon>
        <taxon>Thermomonospora</taxon>
    </lineage>
</organism>
<dbReference type="Gene3D" id="1.10.510.10">
    <property type="entry name" value="Transferase(Phosphotransferase) domain 1"/>
    <property type="match status" value="1"/>
</dbReference>
<dbReference type="PANTHER" id="PTHR44019">
    <property type="entry name" value="WD REPEAT-CONTAINING PROTEIN 55"/>
    <property type="match status" value="1"/>
</dbReference>
<accession>A0A3D9SGA7</accession>
<dbReference type="CDD" id="cd00200">
    <property type="entry name" value="WD40"/>
    <property type="match status" value="1"/>
</dbReference>
<evidence type="ECO:0000256" key="4">
    <source>
        <dbReference type="ARBA" id="ARBA00022679"/>
    </source>
</evidence>
<feature type="domain" description="Protein kinase" evidence="12">
    <location>
        <begin position="7"/>
        <end position="272"/>
    </location>
</feature>
<evidence type="ECO:0000259" key="12">
    <source>
        <dbReference type="PROSITE" id="PS50011"/>
    </source>
</evidence>
<dbReference type="PRINTS" id="PR00320">
    <property type="entry name" value="GPROTEINBRPT"/>
</dbReference>
<dbReference type="Gene3D" id="3.30.200.20">
    <property type="entry name" value="Phosphorylase Kinase, domain 1"/>
    <property type="match status" value="1"/>
</dbReference>
<keyword evidence="4" id="KW-0808">Transferase</keyword>
<feature type="repeat" description="WD" evidence="9">
    <location>
        <begin position="372"/>
        <end position="413"/>
    </location>
</feature>
<keyword evidence="5" id="KW-0677">Repeat</keyword>
<evidence type="ECO:0000256" key="7">
    <source>
        <dbReference type="ARBA" id="ARBA00022777"/>
    </source>
</evidence>
<dbReference type="PROSITE" id="PS00678">
    <property type="entry name" value="WD_REPEATS_1"/>
    <property type="match status" value="1"/>
</dbReference>
<reference evidence="13 14" key="1">
    <citation type="submission" date="2018-08" db="EMBL/GenBank/DDBJ databases">
        <title>Sequencing the genomes of 1000 actinobacteria strains.</title>
        <authorList>
            <person name="Klenk H.-P."/>
        </authorList>
    </citation>
    <scope>NUCLEOTIDE SEQUENCE [LARGE SCALE GENOMIC DNA]</scope>
    <source>
        <strain evidence="13 14">DSM 43927</strain>
    </source>
</reference>
<dbReference type="InterPro" id="IPR020472">
    <property type="entry name" value="WD40_PAC1"/>
</dbReference>
<dbReference type="InterPro" id="IPR001680">
    <property type="entry name" value="WD40_rpt"/>
</dbReference>
<evidence type="ECO:0000256" key="8">
    <source>
        <dbReference type="ARBA" id="ARBA00022840"/>
    </source>
</evidence>
<gene>
    <name evidence="13" type="ORF">DFJ69_0298</name>
</gene>
<dbReference type="PANTHER" id="PTHR44019:SF8">
    <property type="entry name" value="POC1 CENTRIOLAR PROTEIN HOMOLOG"/>
    <property type="match status" value="1"/>
</dbReference>
<evidence type="ECO:0000313" key="14">
    <source>
        <dbReference type="Proteomes" id="UP000256661"/>
    </source>
</evidence>
<dbReference type="InterPro" id="IPR019775">
    <property type="entry name" value="WD40_repeat_CS"/>
</dbReference>
<keyword evidence="3 9" id="KW-0853">WD repeat</keyword>
<dbReference type="EC" id="2.7.11.1" evidence="1"/>
<dbReference type="PROSITE" id="PS50082">
    <property type="entry name" value="WD_REPEATS_2"/>
    <property type="match status" value="7"/>
</dbReference>
<feature type="compositionally biased region" description="Polar residues" evidence="11">
    <location>
        <begin position="297"/>
        <end position="306"/>
    </location>
</feature>
<dbReference type="AlphaFoldDB" id="A0A3D9SGA7"/>
<dbReference type="FunFam" id="1.10.510.10:FF:000021">
    <property type="entry name" value="Serine/threonine protein kinase"/>
    <property type="match status" value="1"/>
</dbReference>
<dbReference type="PROSITE" id="PS00107">
    <property type="entry name" value="PROTEIN_KINASE_ATP"/>
    <property type="match status" value="1"/>
</dbReference>
<name>A0A3D9SGA7_9ACTN</name>
<evidence type="ECO:0000256" key="9">
    <source>
        <dbReference type="PROSITE-ProRule" id="PRU00221"/>
    </source>
</evidence>
<dbReference type="SMART" id="SM00220">
    <property type="entry name" value="S_TKc"/>
    <property type="match status" value="1"/>
</dbReference>
<dbReference type="InterPro" id="IPR050505">
    <property type="entry name" value="WDR55/POC1"/>
</dbReference>
<dbReference type="GO" id="GO:0004674">
    <property type="term" value="F:protein serine/threonine kinase activity"/>
    <property type="evidence" value="ECO:0007669"/>
    <property type="project" value="UniProtKB-KW"/>
</dbReference>
<dbReference type="Pfam" id="PF00400">
    <property type="entry name" value="WD40"/>
    <property type="match status" value="7"/>
</dbReference>
<feature type="repeat" description="WD" evidence="9">
    <location>
        <begin position="414"/>
        <end position="455"/>
    </location>
</feature>
<dbReference type="InterPro" id="IPR017441">
    <property type="entry name" value="Protein_kinase_ATP_BS"/>
</dbReference>
<evidence type="ECO:0000256" key="11">
    <source>
        <dbReference type="SAM" id="MobiDB-lite"/>
    </source>
</evidence>
<dbReference type="SUPFAM" id="SSF50978">
    <property type="entry name" value="WD40 repeat-like"/>
    <property type="match status" value="1"/>
</dbReference>
<keyword evidence="14" id="KW-1185">Reference proteome</keyword>
<dbReference type="PROSITE" id="PS50011">
    <property type="entry name" value="PROTEIN_KINASE_DOM"/>
    <property type="match status" value="1"/>
</dbReference>
<dbReference type="GO" id="GO:0005524">
    <property type="term" value="F:ATP binding"/>
    <property type="evidence" value="ECO:0007669"/>
    <property type="project" value="UniProtKB-UniRule"/>
</dbReference>
<keyword evidence="2 13" id="KW-0723">Serine/threonine-protein kinase</keyword>
<feature type="repeat" description="WD" evidence="9">
    <location>
        <begin position="329"/>
        <end position="370"/>
    </location>
</feature>
<comment type="caution">
    <text evidence="13">The sequence shown here is derived from an EMBL/GenBank/DDBJ whole genome shotgun (WGS) entry which is preliminary data.</text>
</comment>
<proteinExistence type="predicted"/>
<feature type="binding site" evidence="10">
    <location>
        <position position="36"/>
    </location>
    <ligand>
        <name>ATP</name>
        <dbReference type="ChEBI" id="CHEBI:30616"/>
    </ligand>
</feature>
<evidence type="ECO:0000256" key="5">
    <source>
        <dbReference type="ARBA" id="ARBA00022737"/>
    </source>
</evidence>
<dbReference type="CDD" id="cd14014">
    <property type="entry name" value="STKc_PknB_like"/>
    <property type="match status" value="1"/>
</dbReference>
<dbReference type="EMBL" id="QTTT01000001">
    <property type="protein sequence ID" value="REE94929.1"/>
    <property type="molecule type" value="Genomic_DNA"/>
</dbReference>
<feature type="repeat" description="WD" evidence="9">
    <location>
        <begin position="498"/>
        <end position="539"/>
    </location>
</feature>
<dbReference type="InterPro" id="IPR000719">
    <property type="entry name" value="Prot_kinase_dom"/>
</dbReference>
<feature type="repeat" description="WD" evidence="9">
    <location>
        <begin position="582"/>
        <end position="616"/>
    </location>
</feature>
<dbReference type="InterPro" id="IPR011009">
    <property type="entry name" value="Kinase-like_dom_sf"/>
</dbReference>
<keyword evidence="7 13" id="KW-0418">Kinase</keyword>
<dbReference type="Gene3D" id="2.130.10.10">
    <property type="entry name" value="YVTN repeat-like/Quinoprotein amine dehydrogenase"/>
    <property type="match status" value="2"/>
</dbReference>
<keyword evidence="8 10" id="KW-0067">ATP-binding</keyword>
<evidence type="ECO:0000256" key="3">
    <source>
        <dbReference type="ARBA" id="ARBA00022574"/>
    </source>
</evidence>
<evidence type="ECO:0000256" key="2">
    <source>
        <dbReference type="ARBA" id="ARBA00022527"/>
    </source>
</evidence>
<dbReference type="SMART" id="SM00320">
    <property type="entry name" value="WD40"/>
    <property type="match status" value="7"/>
</dbReference>
<feature type="compositionally biased region" description="Pro residues" evidence="11">
    <location>
        <begin position="278"/>
        <end position="290"/>
    </location>
</feature>
<dbReference type="PROSITE" id="PS50294">
    <property type="entry name" value="WD_REPEATS_REGION"/>
    <property type="match status" value="6"/>
</dbReference>
<protein>
    <recommendedName>
        <fullName evidence="1">non-specific serine/threonine protein kinase</fullName>
        <ecNumber evidence="1">2.7.11.1</ecNumber>
    </recommendedName>
</protein>
<evidence type="ECO:0000256" key="1">
    <source>
        <dbReference type="ARBA" id="ARBA00012513"/>
    </source>
</evidence>